<keyword evidence="2" id="KW-0808">Transferase</keyword>
<sequence>MKKKMSMSKSGVSGSMPMLAAHLFLIVLGALQPLQGGADPILYLRGLCHDKSQDLPPLSLSLQGLSEGFRMLREGHGREIEVVREMILCMNKVCSPLEVSTFSIHDCNSLADFMTKDFEDSPLELEKLNPLVVASVYNDLATGVPSLGIDFKESFLRLALKYRKEERVIVKNLGYLLEQTGRHGEAEAMYRDALSTRPADPGLNLIVASMCPPHHMSVEATSRTYERIVSRFHQLLSTVSHNSMKMDPATEIGQMPIGWPYLGYALRPLNELLGRTYSLFFPMLTEGVIDVGPEGYRRGGGAVRLGIVAESIGNTSPGQLIDAVLERLGKGNNIEIIFFKPPGLDTEFSRMMDSVASATYTLKMYSTATSQEMIKSAECDVLLYLALGMSPSTYYLSFGRLAPVQAVFGHGHPITSGQPSIDYFISSDMFQLEEGGGVGNGDFEGYSSAPYEVVEVDELKRAALGITHLQGGGGYSAFTEQLVVFDSLTVHLRPPTIGDAGAATVQDFGLEEGWDYYACLQYSKKLHPDFDGIIRGILKGNKRAKILLLEGAKIFTDRFRNELGFTEEMISRLLFVPRMARDDLLHLLQLCVAFLGTYPWGEGVTAFEALSVDLPVVVLPRKIVVEQLALGQLRVLGLEKTLAARGEEEYVEIACRLGRNEEFRKGIKGWIKAHKWRLFGEEALEEVATEWEGWFWRVVGRVLVRE</sequence>
<dbReference type="GO" id="GO:0006493">
    <property type="term" value="P:protein O-linked glycosylation"/>
    <property type="evidence" value="ECO:0007669"/>
    <property type="project" value="TreeGrafter"/>
</dbReference>
<evidence type="ECO:0000256" key="1">
    <source>
        <dbReference type="ARBA" id="ARBA00004922"/>
    </source>
</evidence>
<evidence type="ECO:0000256" key="4">
    <source>
        <dbReference type="ARBA" id="ARBA00022803"/>
    </source>
</evidence>
<dbReference type="GO" id="GO:0016757">
    <property type="term" value="F:glycosyltransferase activity"/>
    <property type="evidence" value="ECO:0007669"/>
    <property type="project" value="TreeGrafter"/>
</dbReference>
<keyword evidence="8" id="KW-1185">Reference proteome</keyword>
<keyword evidence="3" id="KW-0677">Repeat</keyword>
<dbReference type="PANTHER" id="PTHR44998">
    <property type="match status" value="1"/>
</dbReference>
<organism evidence="7 8">
    <name type="scientific">Triparma columacea</name>
    <dbReference type="NCBI Taxonomy" id="722753"/>
    <lineage>
        <taxon>Eukaryota</taxon>
        <taxon>Sar</taxon>
        <taxon>Stramenopiles</taxon>
        <taxon>Ochrophyta</taxon>
        <taxon>Bolidophyceae</taxon>
        <taxon>Parmales</taxon>
        <taxon>Triparmaceae</taxon>
        <taxon>Triparma</taxon>
    </lineage>
</organism>
<dbReference type="OrthoDB" id="204220at2759"/>
<protein>
    <recommendedName>
        <fullName evidence="6">O-GlcNAc transferase C-terminal domain-containing protein</fullName>
    </recommendedName>
</protein>
<dbReference type="Pfam" id="PF13844">
    <property type="entry name" value="Glyco_transf_41"/>
    <property type="match status" value="1"/>
</dbReference>
<dbReference type="PANTHER" id="PTHR44998:SF1">
    <property type="entry name" value="UDP-N-ACETYLGLUCOSAMINE--PEPTIDE N-ACETYLGLUCOSAMINYLTRANSFERASE 110 KDA SUBUNIT"/>
    <property type="match status" value="1"/>
</dbReference>
<gene>
    <name evidence="7" type="ORF">TrCOL_g13732</name>
</gene>
<evidence type="ECO:0000256" key="3">
    <source>
        <dbReference type="ARBA" id="ARBA00022737"/>
    </source>
</evidence>
<dbReference type="EMBL" id="BRYA01000614">
    <property type="protein sequence ID" value="GMI25679.1"/>
    <property type="molecule type" value="Genomic_DNA"/>
</dbReference>
<name>A0A9W7FZH1_9STRA</name>
<dbReference type="Proteomes" id="UP001165065">
    <property type="component" value="Unassembled WGS sequence"/>
</dbReference>
<feature type="signal peptide" evidence="5">
    <location>
        <begin position="1"/>
        <end position="36"/>
    </location>
</feature>
<comment type="pathway">
    <text evidence="1">Protein modification; protein glycosylation.</text>
</comment>
<evidence type="ECO:0000256" key="2">
    <source>
        <dbReference type="ARBA" id="ARBA00022679"/>
    </source>
</evidence>
<accession>A0A9W7FZH1</accession>
<dbReference type="Gene3D" id="3.40.50.2000">
    <property type="entry name" value="Glycogen Phosphorylase B"/>
    <property type="match status" value="1"/>
</dbReference>
<comment type="caution">
    <text evidence="7">The sequence shown here is derived from an EMBL/GenBank/DDBJ whole genome shotgun (WGS) entry which is preliminary data.</text>
</comment>
<dbReference type="InterPro" id="IPR029489">
    <property type="entry name" value="OGT/SEC/SPY_C"/>
</dbReference>
<feature type="chain" id="PRO_5040967675" description="O-GlcNAc transferase C-terminal domain-containing protein" evidence="5">
    <location>
        <begin position="37"/>
        <end position="706"/>
    </location>
</feature>
<dbReference type="Gene3D" id="1.25.40.10">
    <property type="entry name" value="Tetratricopeptide repeat domain"/>
    <property type="match status" value="1"/>
</dbReference>
<dbReference type="Gene3D" id="3.40.50.11380">
    <property type="match status" value="1"/>
</dbReference>
<feature type="domain" description="O-GlcNAc transferase C-terminal" evidence="6">
    <location>
        <begin position="572"/>
        <end position="673"/>
    </location>
</feature>
<keyword evidence="4" id="KW-0802">TPR repeat</keyword>
<dbReference type="InterPro" id="IPR011990">
    <property type="entry name" value="TPR-like_helical_dom_sf"/>
</dbReference>
<evidence type="ECO:0000256" key="5">
    <source>
        <dbReference type="SAM" id="SignalP"/>
    </source>
</evidence>
<evidence type="ECO:0000313" key="8">
    <source>
        <dbReference type="Proteomes" id="UP001165065"/>
    </source>
</evidence>
<evidence type="ECO:0000259" key="6">
    <source>
        <dbReference type="Pfam" id="PF13844"/>
    </source>
</evidence>
<keyword evidence="5" id="KW-0732">Signal</keyword>
<evidence type="ECO:0000313" key="7">
    <source>
        <dbReference type="EMBL" id="GMI25679.1"/>
    </source>
</evidence>
<dbReference type="AlphaFoldDB" id="A0A9W7FZH1"/>
<reference evidence="8" key="1">
    <citation type="journal article" date="2023" name="Commun. Biol.">
        <title>Genome analysis of Parmales, the sister group of diatoms, reveals the evolutionary specialization of diatoms from phago-mixotrophs to photoautotrophs.</title>
        <authorList>
            <person name="Ban H."/>
            <person name="Sato S."/>
            <person name="Yoshikawa S."/>
            <person name="Yamada K."/>
            <person name="Nakamura Y."/>
            <person name="Ichinomiya M."/>
            <person name="Sato N."/>
            <person name="Blanc-Mathieu R."/>
            <person name="Endo H."/>
            <person name="Kuwata A."/>
            <person name="Ogata H."/>
        </authorList>
    </citation>
    <scope>NUCLEOTIDE SEQUENCE [LARGE SCALE GENOMIC DNA]</scope>
</reference>
<proteinExistence type="predicted"/>